<proteinExistence type="inferred from homology"/>
<evidence type="ECO:0000256" key="5">
    <source>
        <dbReference type="ARBA" id="ARBA00023186"/>
    </source>
</evidence>
<dbReference type="InterPro" id="IPR016147">
    <property type="entry name" value="Pili_assmbl_chaperone_N"/>
</dbReference>
<dbReference type="EMBL" id="CP002824">
    <property type="protein sequence ID" value="AEG95408.1"/>
    <property type="molecule type" value="Genomic_DNA"/>
</dbReference>
<feature type="domain" description="Pili assembly chaperone N-terminal" evidence="8">
    <location>
        <begin position="19"/>
        <end position="141"/>
    </location>
</feature>
<evidence type="ECO:0000313" key="11">
    <source>
        <dbReference type="Proteomes" id="UP000008881"/>
    </source>
</evidence>
<dbReference type="GeneID" id="93313605"/>
<dbReference type="Proteomes" id="UP000008881">
    <property type="component" value="Chromosome"/>
</dbReference>
<dbReference type="InterPro" id="IPR016148">
    <property type="entry name" value="Pili_assmbl_chaperone_C"/>
</dbReference>
<evidence type="ECO:0000259" key="8">
    <source>
        <dbReference type="Pfam" id="PF00345"/>
    </source>
</evidence>
<dbReference type="InterPro" id="IPR001829">
    <property type="entry name" value="Pili_assmbl_chaperone_bac"/>
</dbReference>
<dbReference type="PANTHER" id="PTHR30251:SF10">
    <property type="entry name" value="FIMBRIAL CHAPERONE YEHC-RELATED"/>
    <property type="match status" value="1"/>
</dbReference>
<dbReference type="InterPro" id="IPR013783">
    <property type="entry name" value="Ig-like_fold"/>
</dbReference>
<comment type="subcellular location">
    <subcellularLocation>
        <location evidence="1 6">Periplasm</location>
    </subcellularLocation>
</comment>
<dbReference type="SUPFAM" id="SSF49354">
    <property type="entry name" value="PapD-like"/>
    <property type="match status" value="1"/>
</dbReference>
<dbReference type="InterPro" id="IPR036316">
    <property type="entry name" value="Pili_assmbl_chap_C_dom_sf"/>
</dbReference>
<dbReference type="eggNOG" id="COG3121">
    <property type="taxonomic scope" value="Bacteria"/>
</dbReference>
<dbReference type="InterPro" id="IPR050643">
    <property type="entry name" value="Periplasmic_pilus_chap"/>
</dbReference>
<evidence type="ECO:0000256" key="3">
    <source>
        <dbReference type="ARBA" id="ARBA00022729"/>
    </source>
</evidence>
<keyword evidence="4" id="KW-0574">Periplasm</keyword>
<evidence type="ECO:0000256" key="6">
    <source>
        <dbReference type="RuleBase" id="RU003918"/>
    </source>
</evidence>
<keyword evidence="3 7" id="KW-0732">Signal</keyword>
<keyword evidence="11" id="KW-1185">Reference proteome</keyword>
<dbReference type="AlphaFoldDB" id="A0A0H3FJ67"/>
<dbReference type="KEGG" id="eae:EAE_02365"/>
<dbReference type="Pfam" id="PF00345">
    <property type="entry name" value="PapD_N"/>
    <property type="match status" value="1"/>
</dbReference>
<gene>
    <name evidence="10" type="ordered locus">EAE_02365</name>
</gene>
<reference evidence="10 11" key="1">
    <citation type="journal article" date="2012" name="J. Bacteriol.">
        <title>Complete genome sequence of Enterobacter aerogenes KCTC 2190.</title>
        <authorList>
            <person name="Shin S.H."/>
            <person name="Kim S."/>
            <person name="Kim J.Y."/>
            <person name="Lee S."/>
            <person name="Um Y."/>
            <person name="Oh M.K."/>
            <person name="Kim Y.R."/>
            <person name="Lee J."/>
            <person name="Yang K.S."/>
        </authorList>
    </citation>
    <scope>NUCLEOTIDE SEQUENCE [LARGE SCALE GENOMIC DNA]</scope>
    <source>
        <strain evidence="10 11">KCTC 2190</strain>
    </source>
</reference>
<feature type="domain" description="Pili assembly chaperone C-terminal" evidence="9">
    <location>
        <begin position="165"/>
        <end position="218"/>
    </location>
</feature>
<dbReference type="GO" id="GO:0030288">
    <property type="term" value="C:outer membrane-bounded periplasmic space"/>
    <property type="evidence" value="ECO:0007669"/>
    <property type="project" value="InterPro"/>
</dbReference>
<dbReference type="HOGENOM" id="CLU_070768_0_1_6"/>
<protein>
    <submittedName>
        <fullName evidence="10">Pili assembly chaperone, N-terminal protein</fullName>
    </submittedName>
</protein>
<evidence type="ECO:0000259" key="9">
    <source>
        <dbReference type="Pfam" id="PF02753"/>
    </source>
</evidence>
<feature type="chain" id="PRO_5002609058" evidence="7">
    <location>
        <begin position="19"/>
        <end position="227"/>
    </location>
</feature>
<dbReference type="GO" id="GO:0071555">
    <property type="term" value="P:cell wall organization"/>
    <property type="evidence" value="ECO:0007669"/>
    <property type="project" value="InterPro"/>
</dbReference>
<dbReference type="InterPro" id="IPR018046">
    <property type="entry name" value="Pili_assmbl_chaperone_CS"/>
</dbReference>
<dbReference type="PANTHER" id="PTHR30251">
    <property type="entry name" value="PILUS ASSEMBLY CHAPERONE"/>
    <property type="match status" value="1"/>
</dbReference>
<accession>A0A0H3FJ67</accession>
<comment type="similarity">
    <text evidence="2 6">Belongs to the periplasmic pilus chaperone family.</text>
</comment>
<evidence type="ECO:0000256" key="1">
    <source>
        <dbReference type="ARBA" id="ARBA00004418"/>
    </source>
</evidence>
<dbReference type="RefSeq" id="WP_015703354.1">
    <property type="nucleotide sequence ID" value="NC_015663.1"/>
</dbReference>
<sequence>MKRILLAGLFIAMQPAHAGVVIFGTRVVYPAEKQEVVVQLMNHGTRSSLVQSWIDDGNTSLPPEKINVPFLLSPPVARITGNSGQQLRIKKLANKLPANKESLFYLNVLDIPPNTPGSEGANTLRFAMQNRIKLFYRPKGIAAVNKDTFKSISLSSRKNALHIANGSANWLTITEIKLSNVKVNERSVMLAPLSSQDVFLKNNLARQYSLTMIDDNGNFISDRLNVK</sequence>
<dbReference type="SUPFAM" id="SSF49584">
    <property type="entry name" value="Periplasmic chaperone C-domain"/>
    <property type="match status" value="1"/>
</dbReference>
<organism evidence="10 11">
    <name type="scientific">Klebsiella aerogenes (strain ATCC 13048 / DSM 30053 / CCUG 1429 / JCM 1235 / KCTC 2190 / NBRC 13534 / NCIMB 10102 / NCTC 10006 / CDC 819-56)</name>
    <name type="common">Enterobacter aerogenes</name>
    <dbReference type="NCBI Taxonomy" id="1028307"/>
    <lineage>
        <taxon>Bacteria</taxon>
        <taxon>Pseudomonadati</taxon>
        <taxon>Pseudomonadota</taxon>
        <taxon>Gammaproteobacteria</taxon>
        <taxon>Enterobacterales</taxon>
        <taxon>Enterobacteriaceae</taxon>
        <taxon>Klebsiella/Raoultella group</taxon>
        <taxon>Klebsiella</taxon>
    </lineage>
</organism>
<evidence type="ECO:0000256" key="4">
    <source>
        <dbReference type="ARBA" id="ARBA00022764"/>
    </source>
</evidence>
<dbReference type="Pfam" id="PF02753">
    <property type="entry name" value="PapD_C"/>
    <property type="match status" value="1"/>
</dbReference>
<name>A0A0H3FJ67_KLEAK</name>
<dbReference type="OrthoDB" id="9131059at2"/>
<evidence type="ECO:0000256" key="7">
    <source>
        <dbReference type="SAM" id="SignalP"/>
    </source>
</evidence>
<keyword evidence="5 6" id="KW-0143">Chaperone</keyword>
<dbReference type="InterPro" id="IPR008962">
    <property type="entry name" value="PapD-like_sf"/>
</dbReference>
<dbReference type="Gene3D" id="2.60.40.10">
    <property type="entry name" value="Immunoglobulins"/>
    <property type="match status" value="2"/>
</dbReference>
<dbReference type="PRINTS" id="PR00969">
    <property type="entry name" value="CHAPERONPILI"/>
</dbReference>
<dbReference type="PATRIC" id="fig|1028307.3.peg.471"/>
<dbReference type="PROSITE" id="PS00635">
    <property type="entry name" value="PILI_CHAPERONE"/>
    <property type="match status" value="1"/>
</dbReference>
<feature type="signal peptide" evidence="7">
    <location>
        <begin position="1"/>
        <end position="18"/>
    </location>
</feature>
<evidence type="ECO:0000256" key="2">
    <source>
        <dbReference type="ARBA" id="ARBA00007399"/>
    </source>
</evidence>
<evidence type="ECO:0000313" key="10">
    <source>
        <dbReference type="EMBL" id="AEG95408.1"/>
    </source>
</evidence>